<feature type="region of interest" description="Disordered" evidence="4">
    <location>
        <begin position="271"/>
        <end position="299"/>
    </location>
</feature>
<feature type="compositionally biased region" description="Polar residues" evidence="4">
    <location>
        <begin position="403"/>
        <end position="414"/>
    </location>
</feature>
<keyword evidence="6" id="KW-1185">Reference proteome</keyword>
<dbReference type="Pfam" id="PF00595">
    <property type="entry name" value="PDZ"/>
    <property type="match status" value="1"/>
</dbReference>
<feature type="region of interest" description="Disordered" evidence="4">
    <location>
        <begin position="322"/>
        <end position="432"/>
    </location>
</feature>
<evidence type="ECO:0000313" key="6">
    <source>
        <dbReference type="Proteomes" id="UP000694941"/>
    </source>
</evidence>
<keyword evidence="2" id="KW-0677">Repeat</keyword>
<dbReference type="InterPro" id="IPR051844">
    <property type="entry name" value="USH2_Complex_Protein"/>
</dbReference>
<feature type="compositionally biased region" description="Polar residues" evidence="4">
    <location>
        <begin position="199"/>
        <end position="210"/>
    </location>
</feature>
<evidence type="ECO:0000256" key="2">
    <source>
        <dbReference type="ARBA" id="ARBA00022737"/>
    </source>
</evidence>
<proteinExistence type="predicted"/>
<feature type="compositionally biased region" description="Polar residues" evidence="4">
    <location>
        <begin position="368"/>
        <end position="382"/>
    </location>
</feature>
<sequence length="560" mass="62343">MKGPSQMRGIFIGSVEAGSLADKAGIKIGDQITAMNNHNVFNAELSKVLDLVRSTNTMELVVKRGAGIDLFPEAKANRRKLASSSLLPMVFEEDAGLQTEKVKSDLEENDNHQIQSTPLVETETLKEELPKEMEGLNQKTTKENELPKSEGKSRFCTNISLDQRDPGKVQDHQQTETRRKLREDIINSGQQYKEKTADNEITNQPRNFSKSGYLPSPTIRPHAFISRVSSQPYSESSQGHRIMSVVSRKSSASGSDMEPFYYYSYQTKRSPSLTSKGTSSVELCGDDETPITDSRGPQPKIPEIYFDEGARKPLVTIDTFRPQNRFISQEKPQNRETKSDETAPLAEMLNRSVTRPEVKPTTEEELNMNVNFDSNHPGSNTETKSEPGVVNTTVDKPPLAPSTGKNLPSQSLSVSEPDLSSPKDSVNSGKIQSLISRTPEEDCKLNMNKLSPTSSPVFWNSLLEQTCNKQQKKREFPKSSVAAPNLTVSLRKSPLYQNQISNSDSNLFKKTINPLFQGVLRYSVSVEKNLNFNVHANPSVLSVKSPVVKNSQKFLTVDNR</sequence>
<dbReference type="RefSeq" id="XP_022235883.1">
    <property type="nucleotide sequence ID" value="XM_022380175.1"/>
</dbReference>
<dbReference type="Proteomes" id="UP000694941">
    <property type="component" value="Unplaced"/>
</dbReference>
<gene>
    <name evidence="7" type="primary">LOC106476249</name>
</gene>
<feature type="compositionally biased region" description="Basic and acidic residues" evidence="4">
    <location>
        <begin position="332"/>
        <end position="341"/>
    </location>
</feature>
<protein>
    <submittedName>
        <fullName evidence="7">Uncharacterized protein LOC106476249</fullName>
    </submittedName>
</protein>
<dbReference type="SUPFAM" id="SSF50156">
    <property type="entry name" value="PDZ domain-like"/>
    <property type="match status" value="1"/>
</dbReference>
<dbReference type="InterPro" id="IPR001478">
    <property type="entry name" value="PDZ"/>
</dbReference>
<dbReference type="PANTHER" id="PTHR23116">
    <property type="entry name" value="PDZ DOMAIN CONTAINING WHIRLIN AND HARMONIN-RELATED"/>
    <property type="match status" value="1"/>
</dbReference>
<feature type="compositionally biased region" description="Basic and acidic residues" evidence="4">
    <location>
        <begin position="162"/>
        <end position="185"/>
    </location>
</feature>
<feature type="domain" description="PDZ" evidence="5">
    <location>
        <begin position="1"/>
        <end position="55"/>
    </location>
</feature>
<feature type="compositionally biased region" description="Basic and acidic residues" evidence="4">
    <location>
        <begin position="129"/>
        <end position="153"/>
    </location>
</feature>
<evidence type="ECO:0000256" key="4">
    <source>
        <dbReference type="SAM" id="MobiDB-lite"/>
    </source>
</evidence>
<feature type="compositionally biased region" description="Polar residues" evidence="4">
    <location>
        <begin position="322"/>
        <end position="331"/>
    </location>
</feature>
<accession>A0ABM1RWX8</accession>
<keyword evidence="3" id="KW-0966">Cell projection</keyword>
<evidence type="ECO:0000259" key="5">
    <source>
        <dbReference type="PROSITE" id="PS50106"/>
    </source>
</evidence>
<dbReference type="Gene3D" id="2.30.42.10">
    <property type="match status" value="1"/>
</dbReference>
<feature type="compositionally biased region" description="Polar residues" evidence="4">
    <location>
        <begin position="271"/>
        <end position="281"/>
    </location>
</feature>
<reference evidence="7" key="1">
    <citation type="submission" date="2025-08" db="UniProtKB">
        <authorList>
            <consortium name="RefSeq"/>
        </authorList>
    </citation>
    <scope>IDENTIFICATION</scope>
    <source>
        <tissue evidence="7">Muscle</tissue>
    </source>
</reference>
<evidence type="ECO:0000256" key="3">
    <source>
        <dbReference type="ARBA" id="ARBA00023273"/>
    </source>
</evidence>
<comment type="subcellular location">
    <subcellularLocation>
        <location evidence="1">Cell projection</location>
    </subcellularLocation>
</comment>
<evidence type="ECO:0000313" key="7">
    <source>
        <dbReference type="RefSeq" id="XP_022235883.1"/>
    </source>
</evidence>
<feature type="compositionally biased region" description="Polar residues" evidence="4">
    <location>
        <begin position="422"/>
        <end position="432"/>
    </location>
</feature>
<dbReference type="InterPro" id="IPR036034">
    <property type="entry name" value="PDZ_sf"/>
</dbReference>
<name>A0ABM1RWX8_LIMPO</name>
<dbReference type="SMART" id="SM00228">
    <property type="entry name" value="PDZ"/>
    <property type="match status" value="1"/>
</dbReference>
<dbReference type="GeneID" id="106476249"/>
<dbReference type="PANTHER" id="PTHR23116:SF36">
    <property type="entry name" value="HARMONIN"/>
    <property type="match status" value="1"/>
</dbReference>
<organism evidence="6 7">
    <name type="scientific">Limulus polyphemus</name>
    <name type="common">Atlantic horseshoe crab</name>
    <dbReference type="NCBI Taxonomy" id="6850"/>
    <lineage>
        <taxon>Eukaryota</taxon>
        <taxon>Metazoa</taxon>
        <taxon>Ecdysozoa</taxon>
        <taxon>Arthropoda</taxon>
        <taxon>Chelicerata</taxon>
        <taxon>Merostomata</taxon>
        <taxon>Xiphosura</taxon>
        <taxon>Limulidae</taxon>
        <taxon>Limulus</taxon>
    </lineage>
</organism>
<evidence type="ECO:0000256" key="1">
    <source>
        <dbReference type="ARBA" id="ARBA00004316"/>
    </source>
</evidence>
<dbReference type="PROSITE" id="PS50106">
    <property type="entry name" value="PDZ"/>
    <property type="match status" value="1"/>
</dbReference>
<feature type="region of interest" description="Disordered" evidence="4">
    <location>
        <begin position="129"/>
        <end position="215"/>
    </location>
</feature>